<dbReference type="SUPFAM" id="SSF46565">
    <property type="entry name" value="Chaperone J-domain"/>
    <property type="match status" value="1"/>
</dbReference>
<evidence type="ECO:0000259" key="2">
    <source>
        <dbReference type="PROSITE" id="PS50076"/>
    </source>
</evidence>
<keyword evidence="1" id="KW-0812">Transmembrane</keyword>
<protein>
    <submittedName>
        <fullName evidence="3">DnaJ domain protein</fullName>
    </submittedName>
</protein>
<organism evidence="3 4">
    <name type="scientific">Leptospira yanagawae serovar Saopaulo str. Sao Paulo = ATCC 700523</name>
    <dbReference type="NCBI Taxonomy" id="1249483"/>
    <lineage>
        <taxon>Bacteria</taxon>
        <taxon>Pseudomonadati</taxon>
        <taxon>Spirochaetota</taxon>
        <taxon>Spirochaetia</taxon>
        <taxon>Leptospirales</taxon>
        <taxon>Leptospiraceae</taxon>
        <taxon>Leptospira</taxon>
    </lineage>
</organism>
<reference evidence="3 4" key="1">
    <citation type="submission" date="2013-04" db="EMBL/GenBank/DDBJ databases">
        <authorList>
            <person name="Harkins D.M."/>
            <person name="Durkin A.S."/>
            <person name="Brinkac L.M."/>
            <person name="Haft D.H."/>
            <person name="Selengut J.D."/>
            <person name="Sanka R."/>
            <person name="DePew J."/>
            <person name="Purushe J."/>
            <person name="Hartskeerl R.A."/>
            <person name="Ahmed A."/>
            <person name="van der Linden H."/>
            <person name="Goris M.G.A."/>
            <person name="Vinetz J.M."/>
            <person name="Sutton G.G."/>
            <person name="Nierman W.C."/>
            <person name="Fouts D.E."/>
        </authorList>
    </citation>
    <scope>NUCLEOTIDE SEQUENCE [LARGE SCALE GENOMIC DNA]</scope>
    <source>
        <strain evidence="3 4">Sao Paulo</strain>
    </source>
</reference>
<dbReference type="Proteomes" id="UP000013996">
    <property type="component" value="Unassembled WGS sequence"/>
</dbReference>
<feature type="transmembrane region" description="Helical" evidence="1">
    <location>
        <begin position="130"/>
        <end position="149"/>
    </location>
</feature>
<evidence type="ECO:0000256" key="1">
    <source>
        <dbReference type="SAM" id="Phobius"/>
    </source>
</evidence>
<comment type="caution">
    <text evidence="3">The sequence shown here is derived from an EMBL/GenBank/DDBJ whole genome shotgun (WGS) entry which is preliminary data.</text>
</comment>
<proteinExistence type="predicted"/>
<dbReference type="PROSITE" id="PS50076">
    <property type="entry name" value="DNAJ_2"/>
    <property type="match status" value="1"/>
</dbReference>
<dbReference type="Pfam" id="PF00226">
    <property type="entry name" value="DnaJ"/>
    <property type="match status" value="1"/>
</dbReference>
<dbReference type="OrthoDB" id="326457at2"/>
<accession>A0A5E8HBE5</accession>
<evidence type="ECO:0000313" key="4">
    <source>
        <dbReference type="Proteomes" id="UP000013996"/>
    </source>
</evidence>
<dbReference type="AlphaFoldDB" id="A0A5E8HBE5"/>
<dbReference type="InterPro" id="IPR001623">
    <property type="entry name" value="DnaJ_domain"/>
</dbReference>
<dbReference type="InterPro" id="IPR036869">
    <property type="entry name" value="J_dom_sf"/>
</dbReference>
<keyword evidence="1" id="KW-0472">Membrane</keyword>
<evidence type="ECO:0000313" key="3">
    <source>
        <dbReference type="EMBL" id="EOQ88058.1"/>
    </source>
</evidence>
<dbReference type="PRINTS" id="PR00625">
    <property type="entry name" value="JDOMAIN"/>
</dbReference>
<name>A0A5E8HBE5_9LEPT</name>
<dbReference type="RefSeq" id="WP_015678084.1">
    <property type="nucleotide sequence ID" value="NZ_AOGX02000024.1"/>
</dbReference>
<sequence length="203" mass="23687">MAWVKRETYYEILGIPRHASREMIEEVFTSEIAFWKLLNASGSIEAKEKILELTKAYLTLSDPEGRKRYDKELDFTFVLLDGKAKDPEIEEAYDVYRLAHKKSYQEILSEFSKFREEMGETLWILKKTTIYLVGNLLLYSGIVLYRSFVVQPSVGGASMTATDQSSFDSLSLFFLVLSFLGYLIFRFQYLPKQLEKRRLQKPV</sequence>
<gene>
    <name evidence="3" type="ORF">LEP1GSC202_3144</name>
</gene>
<dbReference type="EMBL" id="AOGX02000024">
    <property type="protein sequence ID" value="EOQ88058.1"/>
    <property type="molecule type" value="Genomic_DNA"/>
</dbReference>
<dbReference type="Gene3D" id="1.10.287.110">
    <property type="entry name" value="DnaJ domain"/>
    <property type="match status" value="1"/>
</dbReference>
<keyword evidence="1" id="KW-1133">Transmembrane helix</keyword>
<feature type="domain" description="J" evidence="2">
    <location>
        <begin position="8"/>
        <end position="73"/>
    </location>
</feature>
<feature type="transmembrane region" description="Helical" evidence="1">
    <location>
        <begin position="169"/>
        <end position="189"/>
    </location>
</feature>
<dbReference type="STRING" id="1249483.LEP1GSC202_3144"/>
<dbReference type="CDD" id="cd06257">
    <property type="entry name" value="DnaJ"/>
    <property type="match status" value="1"/>
</dbReference>